<gene>
    <name evidence="1" type="primary">PSMC3</name>
    <name evidence="1" type="ORF">SNAT2548_LOCUS28501</name>
</gene>
<proteinExistence type="predicted"/>
<protein>
    <submittedName>
        <fullName evidence="1">PSMC3 protein</fullName>
    </submittedName>
</protein>
<dbReference type="EMBL" id="CAJNDS010002519">
    <property type="protein sequence ID" value="CAE7508978.1"/>
    <property type="molecule type" value="Genomic_DNA"/>
</dbReference>
<evidence type="ECO:0000313" key="1">
    <source>
        <dbReference type="EMBL" id="CAE7508978.1"/>
    </source>
</evidence>
<evidence type="ECO:0000313" key="2">
    <source>
        <dbReference type="Proteomes" id="UP000604046"/>
    </source>
</evidence>
<dbReference type="AlphaFoldDB" id="A0A812T3R4"/>
<comment type="caution">
    <text evidence="1">The sequence shown here is derived from an EMBL/GenBank/DDBJ whole genome shotgun (WGS) entry which is preliminary data.</text>
</comment>
<name>A0A812T3R4_9DINO</name>
<organism evidence="1 2">
    <name type="scientific">Symbiodinium natans</name>
    <dbReference type="NCBI Taxonomy" id="878477"/>
    <lineage>
        <taxon>Eukaryota</taxon>
        <taxon>Sar</taxon>
        <taxon>Alveolata</taxon>
        <taxon>Dinophyceae</taxon>
        <taxon>Suessiales</taxon>
        <taxon>Symbiodiniaceae</taxon>
        <taxon>Symbiodinium</taxon>
    </lineage>
</organism>
<sequence length="787" mass="83517">MPCKSAARRLEGLEAFGACAVAENFVVDIGGVVVRAPVGFQAFACATYERCSLSELQGVNLQDGDLVQIMSTCAQAAGFESCSAPDYCVVPGSQRSSKATQSGYLGERFQYNNLTISFGPEEIRAPNGAYRLCWCGAGSGASCSSPLGFAVDAGVITIAGPRSGQDRTCFHSQSCTIYNITGSFLEDGDRLMLLESCRTGTGLTETDTPLIDFATRGVLGFPDFGRSLPATDNGATFTWGPDAVTTGGKYKMCWCSRQAHDTLPCDRAERFKIEVGMLTVVGFAENKRRCFIGQPCEVEHLVGFPLHDGDQVLLMPDTDSCGSGDDFSGMRVGQNKEGGRSPHPTGNTLSGFAFNTTEHVHDEGGGGIVQDLSWSPLQLLPGSYHLCWCSALDSCANHTRFHQRAGTLEVQVQSIGHLELELTDFPDPEAVIAEVSFQDCAGDPLNVSVPSRWNGSAAGFEAAVDSSLSTAWAVSTSGSQTLAYSVPDLWTEVNGVKYLFSDQYELCRYSITAVYALSSSNALAVTTSSRGRIAGWTLRVRVSAFEWENEIGASALLPIPWETIDSQQGHTAGWEDLRQRSWVSKYVGPLQGHYAECRVSLTCDVPGILGVGLAAGDRLMAMSEVRRSSLPLYERASSIWNVTASSCGIGTPPAGLGSGATLPTSATSAVNSSVPAGRIANFTWGADSSQYITASGGLFRLCWCGADATGLGCQTSDQFGLEAGHLRIRGPGLVPHEAYSWICVVDAAISAPQHGYSSSVSILPSGGSDFGKHSVSGKLRISVYCSL</sequence>
<dbReference type="Proteomes" id="UP000604046">
    <property type="component" value="Unassembled WGS sequence"/>
</dbReference>
<reference evidence="1" key="1">
    <citation type="submission" date="2021-02" db="EMBL/GenBank/DDBJ databases">
        <authorList>
            <person name="Dougan E. K."/>
            <person name="Rhodes N."/>
            <person name="Thang M."/>
            <person name="Chan C."/>
        </authorList>
    </citation>
    <scope>NUCLEOTIDE SEQUENCE</scope>
</reference>
<accession>A0A812T3R4</accession>
<keyword evidence="2" id="KW-1185">Reference proteome</keyword>